<dbReference type="AlphaFoldDB" id="A0A1H3SUQ5"/>
<sequence length="54" mass="5700">MVSFLPVGSTQAVNVSPRGVVRPFPRVLARLNSLIMVCEFITGAATAQAPSVRS</sequence>
<gene>
    <name evidence="1" type="ORF">SAMN05216554_3697</name>
</gene>
<proteinExistence type="predicted"/>
<protein>
    <submittedName>
        <fullName evidence="1">Uncharacterized protein</fullName>
    </submittedName>
</protein>
<evidence type="ECO:0000313" key="2">
    <source>
        <dbReference type="Proteomes" id="UP000198891"/>
    </source>
</evidence>
<evidence type="ECO:0000313" key="1">
    <source>
        <dbReference type="EMBL" id="SDZ41437.1"/>
    </source>
</evidence>
<dbReference type="EMBL" id="FNPZ01000004">
    <property type="protein sequence ID" value="SDZ41437.1"/>
    <property type="molecule type" value="Genomic_DNA"/>
</dbReference>
<name>A0A1H3SUQ5_9MICO</name>
<keyword evidence="2" id="KW-1185">Reference proteome</keyword>
<accession>A0A1H3SUQ5</accession>
<dbReference type="Proteomes" id="UP000198891">
    <property type="component" value="Unassembled WGS sequence"/>
</dbReference>
<reference evidence="1 2" key="1">
    <citation type="submission" date="2016-10" db="EMBL/GenBank/DDBJ databases">
        <authorList>
            <person name="de Groot N.N."/>
        </authorList>
    </citation>
    <scope>NUCLEOTIDE SEQUENCE [LARGE SCALE GENOMIC DNA]</scope>
    <source>
        <strain evidence="1 2">CGMCC 4.3491</strain>
    </source>
</reference>
<organism evidence="1 2">
    <name type="scientific">Herbiconiux ginsengi</name>
    <dbReference type="NCBI Taxonomy" id="381665"/>
    <lineage>
        <taxon>Bacteria</taxon>
        <taxon>Bacillati</taxon>
        <taxon>Actinomycetota</taxon>
        <taxon>Actinomycetes</taxon>
        <taxon>Micrococcales</taxon>
        <taxon>Microbacteriaceae</taxon>
        <taxon>Herbiconiux</taxon>
    </lineage>
</organism>